<name>A0ABT8YUU2_9HYPH</name>
<gene>
    <name evidence="2" type="ORF">Q4481_23910</name>
</gene>
<reference evidence="2" key="2">
    <citation type="submission" date="2023-07" db="EMBL/GenBank/DDBJ databases">
        <authorList>
            <person name="Shen H."/>
        </authorList>
    </citation>
    <scope>NUCLEOTIDE SEQUENCE</scope>
    <source>
        <strain evidence="2">TNR-22</strain>
    </source>
</reference>
<dbReference type="RefSeq" id="WP_304378943.1">
    <property type="nucleotide sequence ID" value="NZ_JAUOZU010000025.1"/>
</dbReference>
<evidence type="ECO:0000256" key="1">
    <source>
        <dbReference type="SAM" id="MobiDB-lite"/>
    </source>
</evidence>
<dbReference type="Proteomes" id="UP001174932">
    <property type="component" value="Unassembled WGS sequence"/>
</dbReference>
<reference evidence="2" key="1">
    <citation type="journal article" date="2015" name="Int. J. Syst. Evol. Microbiol.">
        <title>Rhizobium alvei sp. nov., isolated from a freshwater river.</title>
        <authorList>
            <person name="Sheu S.Y."/>
            <person name="Huang H.W."/>
            <person name="Young C.C."/>
            <person name="Chen W.M."/>
        </authorList>
    </citation>
    <scope>NUCLEOTIDE SEQUENCE</scope>
    <source>
        <strain evidence="2">TNR-22</strain>
    </source>
</reference>
<proteinExistence type="predicted"/>
<sequence length="82" mass="9039">MRKADDPTLYISTALQLIPPATKRAYASKIMADQQAAKDEIAKAILAALENQFELTYKADRQHYGPSPAFQTSAPGFEPKID</sequence>
<feature type="region of interest" description="Disordered" evidence="1">
    <location>
        <begin position="63"/>
        <end position="82"/>
    </location>
</feature>
<evidence type="ECO:0000313" key="2">
    <source>
        <dbReference type="EMBL" id="MDO6967013.1"/>
    </source>
</evidence>
<dbReference type="EMBL" id="JAUOZU010000025">
    <property type="protein sequence ID" value="MDO6967013.1"/>
    <property type="molecule type" value="Genomic_DNA"/>
</dbReference>
<keyword evidence="3" id="KW-1185">Reference proteome</keyword>
<organism evidence="2 3">
    <name type="scientific">Rhizobium alvei</name>
    <dbReference type="NCBI Taxonomy" id="1132659"/>
    <lineage>
        <taxon>Bacteria</taxon>
        <taxon>Pseudomonadati</taxon>
        <taxon>Pseudomonadota</taxon>
        <taxon>Alphaproteobacteria</taxon>
        <taxon>Hyphomicrobiales</taxon>
        <taxon>Rhizobiaceae</taxon>
        <taxon>Rhizobium/Agrobacterium group</taxon>
        <taxon>Rhizobium</taxon>
    </lineage>
</organism>
<protein>
    <submittedName>
        <fullName evidence="2">Uncharacterized protein</fullName>
    </submittedName>
</protein>
<comment type="caution">
    <text evidence="2">The sequence shown here is derived from an EMBL/GenBank/DDBJ whole genome shotgun (WGS) entry which is preliminary data.</text>
</comment>
<accession>A0ABT8YUU2</accession>
<evidence type="ECO:0000313" key="3">
    <source>
        <dbReference type="Proteomes" id="UP001174932"/>
    </source>
</evidence>